<name>A0ABV6ADA4_9HYPH</name>
<gene>
    <name evidence="1" type="ORF">ACFFP0_00740</name>
</gene>
<proteinExistence type="predicted"/>
<dbReference type="Proteomes" id="UP001589692">
    <property type="component" value="Unassembled WGS sequence"/>
</dbReference>
<comment type="caution">
    <text evidence="1">The sequence shown here is derived from an EMBL/GenBank/DDBJ whole genome shotgun (WGS) entry which is preliminary data.</text>
</comment>
<keyword evidence="2" id="KW-1185">Reference proteome</keyword>
<dbReference type="EMBL" id="JBHMAA010000002">
    <property type="protein sequence ID" value="MFB9947348.1"/>
    <property type="molecule type" value="Genomic_DNA"/>
</dbReference>
<protein>
    <submittedName>
        <fullName evidence="1">Uncharacterized protein</fullName>
    </submittedName>
</protein>
<sequence>MTNITKHPTTLQAETDAMKDLLCSAHRAVCKGEDLLRAIERSLLQAKQFHAAGRKRQSREVLDETLTIIREHLLTGGYSEVHAAMAALGTETGNGRA</sequence>
<organism evidence="1 2">
    <name type="scientific">Rhizobium puerariae</name>
    <dbReference type="NCBI Taxonomy" id="1585791"/>
    <lineage>
        <taxon>Bacteria</taxon>
        <taxon>Pseudomonadati</taxon>
        <taxon>Pseudomonadota</taxon>
        <taxon>Alphaproteobacteria</taxon>
        <taxon>Hyphomicrobiales</taxon>
        <taxon>Rhizobiaceae</taxon>
        <taxon>Rhizobium/Agrobacterium group</taxon>
        <taxon>Rhizobium</taxon>
    </lineage>
</organism>
<evidence type="ECO:0000313" key="1">
    <source>
        <dbReference type="EMBL" id="MFB9947348.1"/>
    </source>
</evidence>
<evidence type="ECO:0000313" key="2">
    <source>
        <dbReference type="Proteomes" id="UP001589692"/>
    </source>
</evidence>
<dbReference type="RefSeq" id="WP_377254614.1">
    <property type="nucleotide sequence ID" value="NZ_JBHMAA010000002.1"/>
</dbReference>
<accession>A0ABV6ADA4</accession>
<reference evidence="1 2" key="1">
    <citation type="submission" date="2024-09" db="EMBL/GenBank/DDBJ databases">
        <authorList>
            <person name="Sun Q."/>
            <person name="Mori K."/>
        </authorList>
    </citation>
    <scope>NUCLEOTIDE SEQUENCE [LARGE SCALE GENOMIC DNA]</scope>
    <source>
        <strain evidence="1 2">TBRC 4938</strain>
    </source>
</reference>